<evidence type="ECO:0000313" key="2">
    <source>
        <dbReference type="Proteomes" id="UP000499080"/>
    </source>
</evidence>
<gene>
    <name evidence="1" type="ORF">AVEN_157098_1</name>
</gene>
<reference evidence="1 2" key="1">
    <citation type="journal article" date="2019" name="Sci. Rep.">
        <title>Orb-weaving spider Araneus ventricosus genome elucidates the spidroin gene catalogue.</title>
        <authorList>
            <person name="Kono N."/>
            <person name="Nakamura H."/>
            <person name="Ohtoshi R."/>
            <person name="Moran D.A.P."/>
            <person name="Shinohara A."/>
            <person name="Yoshida Y."/>
            <person name="Fujiwara M."/>
            <person name="Mori M."/>
            <person name="Tomita M."/>
            <person name="Arakawa K."/>
        </authorList>
    </citation>
    <scope>NUCLEOTIDE SEQUENCE [LARGE SCALE GENOMIC DNA]</scope>
</reference>
<protein>
    <submittedName>
        <fullName evidence="1">Uncharacterized protein</fullName>
    </submittedName>
</protein>
<proteinExistence type="predicted"/>
<name>A0A4Y2FTL6_ARAVE</name>
<comment type="caution">
    <text evidence="1">The sequence shown here is derived from an EMBL/GenBank/DDBJ whole genome shotgun (WGS) entry which is preliminary data.</text>
</comment>
<sequence length="315" mass="36562">MKENADMMETDFLFVAPCYVCPKEVLKKIDSDLVLAHEEKTYLRNLLLKEIREKYSEPSKYDSWISSSSNETRNINKRGGMTIHESESSSEEFESEKEFLIRFITDQSSNVHKKEFVNQIREEFVKRQFHEAKPPKIFSSEKVLNELDRIFGLEKAKKFMNDIRQFSEPILKRIMNLCHGIPISDDPEFAEEYTAVRSNLVMMVLPLLVYEKLIVFNTVPKEMTHPCTLVINSVPEFNIIVKDEIFCTAPNLETGAVCLLGLYMFLSADFPEKMKKIHKIVQNLFFQICYLPGNTPEPFCEQIRKSMSKENAGSP</sequence>
<dbReference type="EMBL" id="BGPR01001080">
    <property type="protein sequence ID" value="GBM44870.1"/>
    <property type="molecule type" value="Genomic_DNA"/>
</dbReference>
<dbReference type="AlphaFoldDB" id="A0A4Y2FTL6"/>
<evidence type="ECO:0000313" key="1">
    <source>
        <dbReference type="EMBL" id="GBM44870.1"/>
    </source>
</evidence>
<dbReference type="Proteomes" id="UP000499080">
    <property type="component" value="Unassembled WGS sequence"/>
</dbReference>
<organism evidence="1 2">
    <name type="scientific">Araneus ventricosus</name>
    <name type="common">Orbweaver spider</name>
    <name type="synonym">Epeira ventricosa</name>
    <dbReference type="NCBI Taxonomy" id="182803"/>
    <lineage>
        <taxon>Eukaryota</taxon>
        <taxon>Metazoa</taxon>
        <taxon>Ecdysozoa</taxon>
        <taxon>Arthropoda</taxon>
        <taxon>Chelicerata</taxon>
        <taxon>Arachnida</taxon>
        <taxon>Araneae</taxon>
        <taxon>Araneomorphae</taxon>
        <taxon>Entelegynae</taxon>
        <taxon>Araneoidea</taxon>
        <taxon>Araneidae</taxon>
        <taxon>Araneus</taxon>
    </lineage>
</organism>
<accession>A0A4Y2FTL6</accession>
<keyword evidence="2" id="KW-1185">Reference proteome</keyword>